<dbReference type="GeneID" id="107414837"/>
<dbReference type="Pfam" id="PF01293">
    <property type="entry name" value="PEPCK_ATP"/>
    <property type="match status" value="2"/>
</dbReference>
<comment type="similarity">
    <text evidence="2">Belongs to the phosphoenolpyruvate carboxykinase (ATP) family.</text>
</comment>
<evidence type="ECO:0000256" key="4">
    <source>
        <dbReference type="ARBA" id="ARBA00022741"/>
    </source>
</evidence>
<dbReference type="PANTHER" id="PTHR30031">
    <property type="entry name" value="PHOSPHOENOLPYRUVATE CARBOXYKINASE ATP"/>
    <property type="match status" value="1"/>
</dbReference>
<dbReference type="InParanoid" id="A0A6P3ZIF3"/>
<dbReference type="GO" id="GO:0005829">
    <property type="term" value="C:cytosol"/>
    <property type="evidence" value="ECO:0007669"/>
    <property type="project" value="TreeGrafter"/>
</dbReference>
<dbReference type="AlphaFoldDB" id="A0A6P3ZIF3"/>
<comment type="catalytic activity">
    <reaction evidence="7">
        <text>oxaloacetate + ATP = phosphoenolpyruvate + ADP + CO2</text>
        <dbReference type="Rhea" id="RHEA:18617"/>
        <dbReference type="ChEBI" id="CHEBI:16452"/>
        <dbReference type="ChEBI" id="CHEBI:16526"/>
        <dbReference type="ChEBI" id="CHEBI:30616"/>
        <dbReference type="ChEBI" id="CHEBI:58702"/>
        <dbReference type="ChEBI" id="CHEBI:456216"/>
        <dbReference type="EC" id="4.1.1.49"/>
    </reaction>
</comment>
<organism evidence="8 9">
    <name type="scientific">Ziziphus jujuba</name>
    <name type="common">Chinese jujube</name>
    <name type="synonym">Ziziphus sativa</name>
    <dbReference type="NCBI Taxonomy" id="326968"/>
    <lineage>
        <taxon>Eukaryota</taxon>
        <taxon>Viridiplantae</taxon>
        <taxon>Streptophyta</taxon>
        <taxon>Embryophyta</taxon>
        <taxon>Tracheophyta</taxon>
        <taxon>Spermatophyta</taxon>
        <taxon>Magnoliopsida</taxon>
        <taxon>eudicotyledons</taxon>
        <taxon>Gunneridae</taxon>
        <taxon>Pentapetalae</taxon>
        <taxon>rosids</taxon>
        <taxon>fabids</taxon>
        <taxon>Rosales</taxon>
        <taxon>Rhamnaceae</taxon>
        <taxon>Paliureae</taxon>
        <taxon>Ziziphus</taxon>
    </lineage>
</organism>
<dbReference type="UniPathway" id="UPA00138"/>
<reference evidence="9" key="1">
    <citation type="submission" date="2025-08" db="UniProtKB">
        <authorList>
            <consortium name="RefSeq"/>
        </authorList>
    </citation>
    <scope>IDENTIFICATION</scope>
    <source>
        <tissue evidence="9">Seedling</tissue>
    </source>
</reference>
<dbReference type="FunFam" id="3.40.449.10:FF:000008">
    <property type="entry name" value="D111/G-patch domain-containing protein"/>
    <property type="match status" value="1"/>
</dbReference>
<evidence type="ECO:0000313" key="9">
    <source>
        <dbReference type="RefSeq" id="XP_015878521.3"/>
    </source>
</evidence>
<comment type="pathway">
    <text evidence="1">Carbohydrate biosynthesis; gluconeogenesis.</text>
</comment>
<keyword evidence="6" id="KW-0456">Lyase</keyword>
<dbReference type="GO" id="GO:0006094">
    <property type="term" value="P:gluconeogenesis"/>
    <property type="evidence" value="ECO:0007669"/>
    <property type="project" value="UniProtKB-UniPathway"/>
</dbReference>
<dbReference type="SUPFAM" id="SSF53795">
    <property type="entry name" value="PEP carboxykinase-like"/>
    <property type="match status" value="1"/>
</dbReference>
<dbReference type="GO" id="GO:0005524">
    <property type="term" value="F:ATP binding"/>
    <property type="evidence" value="ECO:0007669"/>
    <property type="project" value="UniProtKB-KW"/>
</dbReference>
<dbReference type="InterPro" id="IPR001272">
    <property type="entry name" value="PEP_carboxykinase_ATP"/>
</dbReference>
<evidence type="ECO:0000256" key="2">
    <source>
        <dbReference type="ARBA" id="ARBA00006052"/>
    </source>
</evidence>
<dbReference type="EC" id="4.1.1.49" evidence="3"/>
<evidence type="ECO:0000256" key="5">
    <source>
        <dbReference type="ARBA" id="ARBA00022840"/>
    </source>
</evidence>
<evidence type="ECO:0000256" key="6">
    <source>
        <dbReference type="ARBA" id="ARBA00023239"/>
    </source>
</evidence>
<gene>
    <name evidence="9" type="primary">LOC107414837</name>
</gene>
<dbReference type="RefSeq" id="XP_015878521.3">
    <property type="nucleotide sequence ID" value="XM_016023035.4"/>
</dbReference>
<name>A0A6P3ZIF3_ZIZJJ</name>
<keyword evidence="8" id="KW-1185">Reference proteome</keyword>
<sequence>MSSLALLKRFIPTSLSSSSIYPISISYISARNSASASLAEDEATVVCPIPRESPGFSDGLHWALAGKGVIVKDKVFRNLHSSELQQHGAIISESLSGLPVRVRGHVFGEASEISRAQYSKLLKQVTNHISSISKIFVHDGAIGLSPKYDAKVRIISDSPSAVLSLSNILWKTPSRAVSHDSCPLTLYVATSISPDVEESISLGSQGSNGFIVADFESSSLVLCGKAFADANGTKETLSALSAPIISARGGLPLSARLSVLVDSVVLIFAPEDTVRSCADLLLSADAGVILSSDGVATLFPNGSPGDSNLFKLPAAVIITSSDSSGVIPLVSKLSPAQAAYHFLAGYQKGKFMPAYSKGPSSFDALELAKAFLSKLKENEISSFLVNVSGAEKRLTGKDFIKLVESALSEDIPPFQAKGSDLQKKYKNFLSGKFQELPEEFSF</sequence>
<proteinExistence type="inferred from homology"/>
<dbReference type="InterPro" id="IPR013035">
    <property type="entry name" value="PEP_carboxykinase_C"/>
</dbReference>
<evidence type="ECO:0000256" key="7">
    <source>
        <dbReference type="ARBA" id="ARBA00047371"/>
    </source>
</evidence>
<dbReference type="Gene3D" id="3.40.449.10">
    <property type="entry name" value="Phosphoenolpyruvate Carboxykinase, domain 1"/>
    <property type="match status" value="1"/>
</dbReference>
<dbReference type="GO" id="GO:0004612">
    <property type="term" value="F:phosphoenolpyruvate carboxykinase (ATP) activity"/>
    <property type="evidence" value="ECO:0007669"/>
    <property type="project" value="UniProtKB-EC"/>
</dbReference>
<evidence type="ECO:0000256" key="3">
    <source>
        <dbReference type="ARBA" id="ARBA00012363"/>
    </source>
</evidence>
<protein>
    <recommendedName>
        <fullName evidence="3">phosphoenolpyruvate carboxykinase (ATP)</fullName>
        <ecNumber evidence="3">4.1.1.49</ecNumber>
    </recommendedName>
</protein>
<dbReference type="InterPro" id="IPR008210">
    <property type="entry name" value="PEP_carboxykinase_N"/>
</dbReference>
<dbReference type="Gene3D" id="3.90.228.20">
    <property type="match status" value="1"/>
</dbReference>
<keyword evidence="5" id="KW-0067">ATP-binding</keyword>
<dbReference type="KEGG" id="zju:107414837"/>
<evidence type="ECO:0000313" key="8">
    <source>
        <dbReference type="Proteomes" id="UP001652623"/>
    </source>
</evidence>
<dbReference type="Proteomes" id="UP001652623">
    <property type="component" value="Chromosome 8"/>
</dbReference>
<evidence type="ECO:0000256" key="1">
    <source>
        <dbReference type="ARBA" id="ARBA00004742"/>
    </source>
</evidence>
<keyword evidence="4" id="KW-0547">Nucleotide-binding</keyword>
<dbReference type="SUPFAM" id="SSF68923">
    <property type="entry name" value="PEP carboxykinase N-terminal domain"/>
    <property type="match status" value="1"/>
</dbReference>
<accession>A0A6P3ZIF3</accession>
<dbReference type="PANTHER" id="PTHR30031:SF2">
    <property type="entry name" value="PHOSPHOENOLPYRUVATE CARBOXYKINASE (ATP)"/>
    <property type="match status" value="1"/>
</dbReference>